<keyword evidence="2" id="KW-1185">Reference proteome</keyword>
<dbReference type="EMBL" id="BOPF01000029">
    <property type="protein sequence ID" value="GIJ49637.1"/>
    <property type="molecule type" value="Genomic_DNA"/>
</dbReference>
<dbReference type="AlphaFoldDB" id="A0A8J3YS46"/>
<sequence length="152" mass="15593">MDPMLTALAVLAAQEVVRAMAGDGWQAVRDGVAGWMGRGDAARTARQAGNLDESREEVCDGRVATETATERWRGSFVQLLDEYPELADELRKVLALRAPAEAGAAAGGQVMTIHGSPVLNAHGASVAAAQIGHLTMGGPAPAGPSAPGRPQG</sequence>
<proteinExistence type="predicted"/>
<dbReference type="RefSeq" id="WP_203903110.1">
    <property type="nucleotide sequence ID" value="NZ_BOPF01000029.1"/>
</dbReference>
<comment type="caution">
    <text evidence="1">The sequence shown here is derived from an EMBL/GenBank/DDBJ whole genome shotgun (WGS) entry which is preliminary data.</text>
</comment>
<evidence type="ECO:0000313" key="1">
    <source>
        <dbReference type="EMBL" id="GIJ49637.1"/>
    </source>
</evidence>
<accession>A0A8J3YS46</accession>
<protein>
    <submittedName>
        <fullName evidence="1">Uncharacterized protein</fullName>
    </submittedName>
</protein>
<reference evidence="1" key="1">
    <citation type="submission" date="2021-01" db="EMBL/GenBank/DDBJ databases">
        <title>Whole genome shotgun sequence of Virgisporangium aliadipatigenens NBRC 105644.</title>
        <authorList>
            <person name="Komaki H."/>
            <person name="Tamura T."/>
        </authorList>
    </citation>
    <scope>NUCLEOTIDE SEQUENCE</scope>
    <source>
        <strain evidence="1">NBRC 105644</strain>
    </source>
</reference>
<dbReference type="Proteomes" id="UP000619260">
    <property type="component" value="Unassembled WGS sequence"/>
</dbReference>
<evidence type="ECO:0000313" key="2">
    <source>
        <dbReference type="Proteomes" id="UP000619260"/>
    </source>
</evidence>
<gene>
    <name evidence="1" type="ORF">Val02_65230</name>
</gene>
<organism evidence="1 2">
    <name type="scientific">Virgisporangium aliadipatigenens</name>
    <dbReference type="NCBI Taxonomy" id="741659"/>
    <lineage>
        <taxon>Bacteria</taxon>
        <taxon>Bacillati</taxon>
        <taxon>Actinomycetota</taxon>
        <taxon>Actinomycetes</taxon>
        <taxon>Micromonosporales</taxon>
        <taxon>Micromonosporaceae</taxon>
        <taxon>Virgisporangium</taxon>
    </lineage>
</organism>
<name>A0A8J3YS46_9ACTN</name>